<dbReference type="Proteomes" id="UP001652628">
    <property type="component" value="Chromosome 3"/>
</dbReference>
<evidence type="ECO:0000313" key="3">
    <source>
        <dbReference type="RefSeq" id="XP_070853095.1"/>
    </source>
</evidence>
<gene>
    <name evidence="3" type="primary">LOC139353277</name>
</gene>
<evidence type="ECO:0000313" key="2">
    <source>
        <dbReference type="Proteomes" id="UP001652628"/>
    </source>
</evidence>
<feature type="signal peptide" evidence="1">
    <location>
        <begin position="1"/>
        <end position="22"/>
    </location>
</feature>
<reference evidence="3" key="1">
    <citation type="submission" date="2025-08" db="UniProtKB">
        <authorList>
            <consortium name="RefSeq"/>
        </authorList>
    </citation>
    <scope>IDENTIFICATION</scope>
</reference>
<accession>A0ABM4TT02</accession>
<keyword evidence="1" id="KW-0732">Signal</keyword>
<organism evidence="2 3">
    <name type="scientific">Drosophila suzukii</name>
    <name type="common">Spotted-wing drosophila fruit fly</name>
    <dbReference type="NCBI Taxonomy" id="28584"/>
    <lineage>
        <taxon>Eukaryota</taxon>
        <taxon>Metazoa</taxon>
        <taxon>Ecdysozoa</taxon>
        <taxon>Arthropoda</taxon>
        <taxon>Hexapoda</taxon>
        <taxon>Insecta</taxon>
        <taxon>Pterygota</taxon>
        <taxon>Neoptera</taxon>
        <taxon>Endopterygota</taxon>
        <taxon>Diptera</taxon>
        <taxon>Brachycera</taxon>
        <taxon>Muscomorpha</taxon>
        <taxon>Ephydroidea</taxon>
        <taxon>Drosophilidae</taxon>
        <taxon>Drosophila</taxon>
        <taxon>Sophophora</taxon>
    </lineage>
</organism>
<dbReference type="GeneID" id="139353277"/>
<keyword evidence="2" id="KW-1185">Reference proteome</keyword>
<feature type="chain" id="PRO_5046336057" evidence="1">
    <location>
        <begin position="23"/>
        <end position="358"/>
    </location>
</feature>
<name>A0ABM4TT02_DROSZ</name>
<proteinExistence type="predicted"/>
<dbReference type="RefSeq" id="XP_070853095.1">
    <property type="nucleotide sequence ID" value="XM_070996994.1"/>
</dbReference>
<sequence length="358" mass="42660">MNWTRLIATFISLLTWSSQIEQFNVSGIRQKPRAQNWLHSFRAELIPEYFYKSIEKSDGSKHNLQHKLRHFLERLQKNFTASTLFSDSENNVTSVENYILRMHQLSTFFYKTSITIETFSTDSEQFFEMSKNSSHELLLRLRQIPTAQPTFVKVYLTNYFAEMEFFHTIFSEIIDEAMEYSLETLRAIEKIFFYYADTQNIILKNWKLKLNLECYQLYVDFLQHYSAKVFKCAAGDNLHLVYDVYSVTKLNVKYIMTQLEFRIQRLFNCFKNKSFTTRCKFLYSAERDFKTLFSKLADLEMYLDVKTKKGNVSALRFRRTATRHDNTLKSETTLDDCIPIGFPHSQMSFNLKTCFYFL</sequence>
<protein>
    <submittedName>
        <fullName evidence="3">Uncharacterized protein</fullName>
    </submittedName>
</protein>
<evidence type="ECO:0000256" key="1">
    <source>
        <dbReference type="SAM" id="SignalP"/>
    </source>
</evidence>